<dbReference type="Proteomes" id="UP000295718">
    <property type="component" value="Unassembled WGS sequence"/>
</dbReference>
<gene>
    <name evidence="4" type="ORF">EDD76_11613</name>
</gene>
<keyword evidence="2" id="KW-0472">Membrane</keyword>
<dbReference type="PANTHER" id="PTHR46825">
    <property type="entry name" value="D-ALANYL-D-ALANINE-CARBOXYPEPTIDASE/ENDOPEPTIDASE AMPH"/>
    <property type="match status" value="1"/>
</dbReference>
<dbReference type="PANTHER" id="PTHR46825:SF11">
    <property type="entry name" value="PENICILLIN-BINDING PROTEIN 4"/>
    <property type="match status" value="1"/>
</dbReference>
<dbReference type="EMBL" id="SLUO01000016">
    <property type="protein sequence ID" value="TCL55173.1"/>
    <property type="molecule type" value="Genomic_DNA"/>
</dbReference>
<comment type="subcellular location">
    <subcellularLocation>
        <location evidence="1">Membrane</location>
    </subcellularLocation>
</comment>
<evidence type="ECO:0000256" key="2">
    <source>
        <dbReference type="ARBA" id="ARBA00023136"/>
    </source>
</evidence>
<protein>
    <submittedName>
        <fullName evidence="4">CubicO group peptidase (Beta-lactamase class C family)</fullName>
    </submittedName>
</protein>
<evidence type="ECO:0000313" key="5">
    <source>
        <dbReference type="Proteomes" id="UP000295718"/>
    </source>
</evidence>
<dbReference type="SUPFAM" id="SSF56601">
    <property type="entry name" value="beta-lactamase/transpeptidase-like"/>
    <property type="match status" value="1"/>
</dbReference>
<comment type="caution">
    <text evidence="4">The sequence shown here is derived from an EMBL/GenBank/DDBJ whole genome shotgun (WGS) entry which is preliminary data.</text>
</comment>
<evidence type="ECO:0000256" key="1">
    <source>
        <dbReference type="ARBA" id="ARBA00004370"/>
    </source>
</evidence>
<organism evidence="4 5">
    <name type="scientific">Kineothrix alysoides</name>
    <dbReference type="NCBI Taxonomy" id="1469948"/>
    <lineage>
        <taxon>Bacteria</taxon>
        <taxon>Bacillati</taxon>
        <taxon>Bacillota</taxon>
        <taxon>Clostridia</taxon>
        <taxon>Lachnospirales</taxon>
        <taxon>Lachnospiraceae</taxon>
        <taxon>Kineothrix</taxon>
    </lineage>
</organism>
<sequence length="352" mass="39720">MQYDNNKTGFFHSGGIEMDVKKLIDNDFRGVALAIKNDKIICEHQSGYADLPNKVSNTLDTKFASASAGKAFVAVGILQLIERKELNFSDTLGALFDIDLHNIDPDVTVEQLLTHTSGVPDYFDESIMEEYEELWEDFPNYKIRRNADLLPLFIDKDMMYPRGAKFQYNNTGYVLLALIIEKVTGIEFDKYLQTNVFDVCGMKSTGYYELDRLPAKCANNYIYCEDTDNYRTNIFSVDAKGTGAGGAYITATDIVNFWKGIISYQLLSKELTLKMLSKQSGDGQDSEEGYYGYGFWIIDNDEADDIAYFQGCDPGVSFISEYNPKSNLISVIVSNYGDDVWKEMGKIRKATS</sequence>
<dbReference type="GO" id="GO:0016020">
    <property type="term" value="C:membrane"/>
    <property type="evidence" value="ECO:0007669"/>
    <property type="project" value="UniProtKB-SubCell"/>
</dbReference>
<dbReference type="InterPro" id="IPR001466">
    <property type="entry name" value="Beta-lactam-related"/>
</dbReference>
<evidence type="ECO:0000313" key="4">
    <source>
        <dbReference type="EMBL" id="TCL55173.1"/>
    </source>
</evidence>
<dbReference type="Gene3D" id="3.40.710.10">
    <property type="entry name" value="DD-peptidase/beta-lactamase superfamily"/>
    <property type="match status" value="1"/>
</dbReference>
<keyword evidence="5" id="KW-1185">Reference proteome</keyword>
<dbReference type="Pfam" id="PF00144">
    <property type="entry name" value="Beta-lactamase"/>
    <property type="match status" value="1"/>
</dbReference>
<dbReference type="AlphaFoldDB" id="A0A4R1QQK5"/>
<name>A0A4R1QQK5_9FIRM</name>
<evidence type="ECO:0000259" key="3">
    <source>
        <dbReference type="Pfam" id="PF00144"/>
    </source>
</evidence>
<dbReference type="InterPro" id="IPR050491">
    <property type="entry name" value="AmpC-like"/>
</dbReference>
<feature type="domain" description="Beta-lactamase-related" evidence="3">
    <location>
        <begin position="26"/>
        <end position="337"/>
    </location>
</feature>
<reference evidence="4 5" key="1">
    <citation type="submission" date="2019-03" db="EMBL/GenBank/DDBJ databases">
        <title>Genomic Encyclopedia of Type Strains, Phase IV (KMG-IV): sequencing the most valuable type-strain genomes for metagenomic binning, comparative biology and taxonomic classification.</title>
        <authorList>
            <person name="Goeker M."/>
        </authorList>
    </citation>
    <scope>NUCLEOTIDE SEQUENCE [LARGE SCALE GENOMIC DNA]</scope>
    <source>
        <strain evidence="4 5">DSM 100556</strain>
    </source>
</reference>
<dbReference type="STRING" id="1469948.GCA_000732725_03367"/>
<proteinExistence type="predicted"/>
<dbReference type="InterPro" id="IPR012338">
    <property type="entry name" value="Beta-lactam/transpept-like"/>
</dbReference>
<accession>A0A4R1QQK5</accession>